<dbReference type="PRINTS" id="PR00261">
    <property type="entry name" value="LDLRECEPTOR"/>
</dbReference>
<evidence type="ECO:0000313" key="15">
    <source>
        <dbReference type="Proteomes" id="UP001519460"/>
    </source>
</evidence>
<dbReference type="Gene3D" id="4.10.400.10">
    <property type="entry name" value="Low-density Lipoprotein Receptor"/>
    <property type="match status" value="2"/>
</dbReference>
<keyword evidence="5" id="KW-1133">Transmembrane helix</keyword>
<comment type="caution">
    <text evidence="14">The sequence shown here is derived from an EMBL/GenBank/DDBJ whole genome shotgun (WGS) entry which is preliminary data.</text>
</comment>
<feature type="coiled-coil region" evidence="11">
    <location>
        <begin position="802"/>
        <end position="829"/>
    </location>
</feature>
<accession>A0ABD0LWK8</accession>
<sequence>DWGTGGQAVTNWTADVILGKDESNGNASFTTSNVSSNVSSSSPVNGPPLSESSSRSVTEAAGEPQKTSTIEPEAGHVTTTLTTANADDEVTKIQPENTSTVDLTRHVTTTSTTAKMDDVVTNIQPENTSTFDPAGHVTTASTTANIDDVVTEFQPENTATSDPADQVTRTPATANFGNVLTETEPGFYLLNVTACNLNDPFMTIPVRTAQDGVFEARGSVVTSHTNPWSFLCKCRLTPPDDLYLWALVETLEIDAESIPEDDQIFYLSVNGDQWDRYDADTFKEDFVISPYEFIDFYLQSSKNIKSFYFRFSFFLIESSEKHNLPVTEITNTTGYITTFAFDGKIRYANNIQFHTRAVIVPAGHFLLVSFPHVDIQESPGCQLDVLGLALYEFWRGILQYWREWAKCGRENIPVKIYNTSLRVDFSSDKAVSGTGFKMFYSIHPANQQPGRLTSGLFNCSVPYFHTFQLHFSCNLATDCVEGEDEMDCPYRSHVCGPHLIDAGSKCLQYIEVGREITWYDAYQQCKDMGKRLVSPRTHSEWAIFTNILTYGKTTRPVFVGLTTSPSNMAAMYRDVWQWTDQTMAFYVNMYGQQLAKPSCALVPAIHQDRLQPVACAASKFVNYLLCESDKPVNSTTTIMPTLSPGTRSTSQFLFEKGAQLTWCPGGHMTLDFLSCDPEAQCNFLQSATSCPLTSGGEVPMFECDSVSQTFHYTLICDHRRHCADGSDENFCVFDECPEQQCRNYQCVSSNQWCDGTRHCVDGSDEECLQIVSSVEPSVPPPAVVSLDGRGGSDDSSPLEAVVAKQASELSELRAELQALKAELNTVKISKGKCPADSAPQYHGYLTSTYYPNTATAEFLCLDAAPEDRMGSADQKETKKASDCRLFRSGMQSAALEAITSKEFWQSANSNQWKMKSSTDAGGGLATPSENLLPASHDKLSPGSRTGRGNKAG</sequence>
<feature type="region of interest" description="Disordered" evidence="12">
    <location>
        <begin position="912"/>
        <end position="952"/>
    </location>
</feature>
<feature type="disulfide bond" evidence="10">
    <location>
        <begin position="741"/>
        <end position="759"/>
    </location>
</feature>
<evidence type="ECO:0000256" key="6">
    <source>
        <dbReference type="ARBA" id="ARBA00023136"/>
    </source>
</evidence>
<keyword evidence="3" id="KW-0812">Transmembrane</keyword>
<dbReference type="InterPro" id="IPR002172">
    <property type="entry name" value="LDrepeatLR_classA_rpt"/>
</dbReference>
<gene>
    <name evidence="14" type="ORF">BaRGS_00004860</name>
</gene>
<feature type="region of interest" description="Disordered" evidence="12">
    <location>
        <begin position="21"/>
        <end position="76"/>
    </location>
</feature>
<dbReference type="PROSITE" id="PS50041">
    <property type="entry name" value="C_TYPE_LECTIN_2"/>
    <property type="match status" value="1"/>
</dbReference>
<evidence type="ECO:0000256" key="5">
    <source>
        <dbReference type="ARBA" id="ARBA00022989"/>
    </source>
</evidence>
<feature type="domain" description="C-type lectin" evidence="13">
    <location>
        <begin position="502"/>
        <end position="615"/>
    </location>
</feature>
<dbReference type="GO" id="GO:0005905">
    <property type="term" value="C:clathrin-coated pit"/>
    <property type="evidence" value="ECO:0007669"/>
    <property type="project" value="UniProtKB-KW"/>
</dbReference>
<evidence type="ECO:0000256" key="9">
    <source>
        <dbReference type="ARBA" id="ARBA00037878"/>
    </source>
</evidence>
<evidence type="ECO:0000313" key="14">
    <source>
        <dbReference type="EMBL" id="KAK7503737.1"/>
    </source>
</evidence>
<keyword evidence="15" id="KW-1185">Reference proteome</keyword>
<comment type="caution">
    <text evidence="10">Lacks conserved residue(s) required for the propagation of feature annotation.</text>
</comment>
<dbReference type="EMBL" id="JACVVK020000018">
    <property type="protein sequence ID" value="KAK7503737.1"/>
    <property type="molecule type" value="Genomic_DNA"/>
</dbReference>
<evidence type="ECO:0000256" key="12">
    <source>
        <dbReference type="SAM" id="MobiDB-lite"/>
    </source>
</evidence>
<dbReference type="InterPro" id="IPR035914">
    <property type="entry name" value="Sperma_CUB_dom_sf"/>
</dbReference>
<evidence type="ECO:0000256" key="11">
    <source>
        <dbReference type="SAM" id="Coils"/>
    </source>
</evidence>
<evidence type="ECO:0000256" key="2">
    <source>
        <dbReference type="ARBA" id="ARBA00022583"/>
    </source>
</evidence>
<feature type="non-terminal residue" evidence="14">
    <location>
        <position position="1"/>
    </location>
</feature>
<keyword evidence="4" id="KW-0677">Repeat</keyword>
<dbReference type="Gene3D" id="3.10.100.10">
    <property type="entry name" value="Mannose-Binding Protein A, subunit A"/>
    <property type="match status" value="1"/>
</dbReference>
<dbReference type="Proteomes" id="UP001519460">
    <property type="component" value="Unassembled WGS sequence"/>
</dbReference>
<evidence type="ECO:0000259" key="13">
    <source>
        <dbReference type="PROSITE" id="PS50041"/>
    </source>
</evidence>
<evidence type="ECO:0000256" key="7">
    <source>
        <dbReference type="ARBA" id="ARBA00023157"/>
    </source>
</evidence>
<keyword evidence="2" id="KW-0254">Endocytosis</keyword>
<comment type="subcellular location">
    <subcellularLocation>
        <location evidence="9">Membrane</location>
        <location evidence="9">Coated pit</location>
    </subcellularLocation>
    <subcellularLocation>
        <location evidence="1">Membrane</location>
        <topology evidence="1">Single-pass membrane protein</topology>
    </subcellularLocation>
</comment>
<dbReference type="SMART" id="SM00034">
    <property type="entry name" value="CLECT"/>
    <property type="match status" value="1"/>
</dbReference>
<dbReference type="SUPFAM" id="SSF57424">
    <property type="entry name" value="LDL receptor-like module"/>
    <property type="match status" value="1"/>
</dbReference>
<dbReference type="GO" id="GO:0006897">
    <property type="term" value="P:endocytosis"/>
    <property type="evidence" value="ECO:0007669"/>
    <property type="project" value="UniProtKB-KW"/>
</dbReference>
<proteinExistence type="predicted"/>
<organism evidence="14 15">
    <name type="scientific">Batillaria attramentaria</name>
    <dbReference type="NCBI Taxonomy" id="370345"/>
    <lineage>
        <taxon>Eukaryota</taxon>
        <taxon>Metazoa</taxon>
        <taxon>Spiralia</taxon>
        <taxon>Lophotrochozoa</taxon>
        <taxon>Mollusca</taxon>
        <taxon>Gastropoda</taxon>
        <taxon>Caenogastropoda</taxon>
        <taxon>Sorbeoconcha</taxon>
        <taxon>Cerithioidea</taxon>
        <taxon>Batillariidae</taxon>
        <taxon>Batillaria</taxon>
    </lineage>
</organism>
<dbReference type="SMART" id="SM00192">
    <property type="entry name" value="LDLa"/>
    <property type="match status" value="3"/>
</dbReference>
<keyword evidence="11" id="KW-0175">Coiled coil</keyword>
<dbReference type="PANTHER" id="PTHR24270">
    <property type="entry name" value="LOW-DENSITY LIPOPROTEIN RECEPTOR-RELATED"/>
    <property type="match status" value="1"/>
</dbReference>
<name>A0ABD0LWK8_9CAEN</name>
<keyword evidence="8" id="KW-0168">Coated pit</keyword>
<dbReference type="PROSITE" id="PS50068">
    <property type="entry name" value="LDLRA_2"/>
    <property type="match status" value="2"/>
</dbReference>
<evidence type="ECO:0000256" key="4">
    <source>
        <dbReference type="ARBA" id="ARBA00022737"/>
    </source>
</evidence>
<dbReference type="Gene3D" id="2.60.120.290">
    <property type="entry name" value="Spermadhesin, CUB domain"/>
    <property type="match status" value="1"/>
</dbReference>
<dbReference type="InterPro" id="IPR050685">
    <property type="entry name" value="LDLR"/>
</dbReference>
<dbReference type="InterPro" id="IPR001304">
    <property type="entry name" value="C-type_lectin-like"/>
</dbReference>
<keyword evidence="6" id="KW-0472">Membrane</keyword>
<evidence type="ECO:0000256" key="8">
    <source>
        <dbReference type="ARBA" id="ARBA00023176"/>
    </source>
</evidence>
<reference evidence="14 15" key="1">
    <citation type="journal article" date="2023" name="Sci. Data">
        <title>Genome assembly of the Korean intertidal mud-creeper Batillaria attramentaria.</title>
        <authorList>
            <person name="Patra A.K."/>
            <person name="Ho P.T."/>
            <person name="Jun S."/>
            <person name="Lee S.J."/>
            <person name="Kim Y."/>
            <person name="Won Y.J."/>
        </authorList>
    </citation>
    <scope>NUCLEOTIDE SEQUENCE [LARGE SCALE GENOMIC DNA]</scope>
    <source>
        <strain evidence="14">Wonlab-2016</strain>
    </source>
</reference>
<dbReference type="SUPFAM" id="SSF49854">
    <property type="entry name" value="Spermadhesin, CUB domain"/>
    <property type="match status" value="1"/>
</dbReference>
<dbReference type="CDD" id="cd00112">
    <property type="entry name" value="LDLa"/>
    <property type="match status" value="1"/>
</dbReference>
<keyword evidence="7 10" id="KW-1015">Disulfide bond</keyword>
<dbReference type="InterPro" id="IPR036055">
    <property type="entry name" value="LDL_receptor-like_sf"/>
</dbReference>
<dbReference type="InterPro" id="IPR016187">
    <property type="entry name" value="CTDL_fold"/>
</dbReference>
<feature type="compositionally biased region" description="Low complexity" evidence="12">
    <location>
        <begin position="32"/>
        <end position="50"/>
    </location>
</feature>
<dbReference type="Pfam" id="PF00059">
    <property type="entry name" value="Lectin_C"/>
    <property type="match status" value="1"/>
</dbReference>
<dbReference type="InterPro" id="IPR000859">
    <property type="entry name" value="CUB_dom"/>
</dbReference>
<evidence type="ECO:0000256" key="10">
    <source>
        <dbReference type="PROSITE-ProRule" id="PRU00124"/>
    </source>
</evidence>
<evidence type="ECO:0000256" key="1">
    <source>
        <dbReference type="ARBA" id="ARBA00004167"/>
    </source>
</evidence>
<protein>
    <recommendedName>
        <fullName evidence="13">C-type lectin domain-containing protein</fullName>
    </recommendedName>
</protein>
<dbReference type="AlphaFoldDB" id="A0ABD0LWK8"/>
<evidence type="ECO:0000256" key="3">
    <source>
        <dbReference type="ARBA" id="ARBA00022692"/>
    </source>
</evidence>
<dbReference type="CDD" id="cd00037">
    <property type="entry name" value="CLECT"/>
    <property type="match status" value="1"/>
</dbReference>
<feature type="disulfide bond" evidence="10">
    <location>
        <begin position="716"/>
        <end position="731"/>
    </location>
</feature>
<dbReference type="CDD" id="cd00041">
    <property type="entry name" value="CUB"/>
    <property type="match status" value="1"/>
</dbReference>
<dbReference type="SUPFAM" id="SSF56436">
    <property type="entry name" value="C-type lectin-like"/>
    <property type="match status" value="1"/>
</dbReference>
<dbReference type="InterPro" id="IPR016186">
    <property type="entry name" value="C-type_lectin-like/link_sf"/>
</dbReference>